<evidence type="ECO:0000313" key="1">
    <source>
        <dbReference type="EMBL" id="JAH75262.1"/>
    </source>
</evidence>
<sequence length="39" mass="4729">MRYINHDWLSLIKCCRMFSGLADNAVWRVRKFLLSHSFL</sequence>
<reference evidence="1" key="1">
    <citation type="submission" date="2014-11" db="EMBL/GenBank/DDBJ databases">
        <authorList>
            <person name="Amaro Gonzalez C."/>
        </authorList>
    </citation>
    <scope>NUCLEOTIDE SEQUENCE</scope>
</reference>
<accession>A0A0E9VB54</accession>
<dbReference type="EMBL" id="GBXM01033315">
    <property type="protein sequence ID" value="JAH75262.1"/>
    <property type="molecule type" value="Transcribed_RNA"/>
</dbReference>
<reference evidence="1" key="2">
    <citation type="journal article" date="2015" name="Fish Shellfish Immunol.">
        <title>Early steps in the European eel (Anguilla anguilla)-Vibrio vulnificus interaction in the gills: Role of the RtxA13 toxin.</title>
        <authorList>
            <person name="Callol A."/>
            <person name="Pajuelo D."/>
            <person name="Ebbesson L."/>
            <person name="Teles M."/>
            <person name="MacKenzie S."/>
            <person name="Amaro C."/>
        </authorList>
    </citation>
    <scope>NUCLEOTIDE SEQUENCE</scope>
</reference>
<proteinExistence type="predicted"/>
<organism evidence="1">
    <name type="scientific">Anguilla anguilla</name>
    <name type="common">European freshwater eel</name>
    <name type="synonym">Muraena anguilla</name>
    <dbReference type="NCBI Taxonomy" id="7936"/>
    <lineage>
        <taxon>Eukaryota</taxon>
        <taxon>Metazoa</taxon>
        <taxon>Chordata</taxon>
        <taxon>Craniata</taxon>
        <taxon>Vertebrata</taxon>
        <taxon>Euteleostomi</taxon>
        <taxon>Actinopterygii</taxon>
        <taxon>Neopterygii</taxon>
        <taxon>Teleostei</taxon>
        <taxon>Anguilliformes</taxon>
        <taxon>Anguillidae</taxon>
        <taxon>Anguilla</taxon>
    </lineage>
</organism>
<protein>
    <submittedName>
        <fullName evidence="1">Uncharacterized protein</fullName>
    </submittedName>
</protein>
<dbReference type="AlphaFoldDB" id="A0A0E9VB54"/>
<name>A0A0E9VB54_ANGAN</name>